<accession>A0A9Q5NZB2</accession>
<dbReference type="AlphaFoldDB" id="A0A9Q5NZB2"/>
<evidence type="ECO:0000256" key="2">
    <source>
        <dbReference type="ARBA" id="ARBA00017945"/>
    </source>
</evidence>
<evidence type="ECO:0000256" key="1">
    <source>
        <dbReference type="ARBA" id="ARBA00002292"/>
    </source>
</evidence>
<protein>
    <recommendedName>
        <fullName evidence="2">Glutaredoxin-like protein NrdH</fullName>
    </recommendedName>
</protein>
<dbReference type="PROSITE" id="PS51354">
    <property type="entry name" value="GLUTAREDOXIN_2"/>
    <property type="match status" value="1"/>
</dbReference>
<evidence type="ECO:0000313" key="5">
    <source>
        <dbReference type="Proteomes" id="UP000177273"/>
    </source>
</evidence>
<name>A0A9Q5NZB2_9LACT</name>
<dbReference type="InterPro" id="IPR036249">
    <property type="entry name" value="Thioredoxin-like_sf"/>
</dbReference>
<dbReference type="GO" id="GO:0045454">
    <property type="term" value="P:cell redox homeostasis"/>
    <property type="evidence" value="ECO:0007669"/>
    <property type="project" value="InterPro"/>
</dbReference>
<feature type="domain" description="Glutaredoxin" evidence="3">
    <location>
        <begin position="2"/>
        <end position="57"/>
    </location>
</feature>
<organism evidence="4 5">
    <name type="scientific">Floricoccus penangensis</name>
    <dbReference type="NCBI Taxonomy" id="1859475"/>
    <lineage>
        <taxon>Bacteria</taxon>
        <taxon>Bacillati</taxon>
        <taxon>Bacillota</taxon>
        <taxon>Bacilli</taxon>
        <taxon>Lactobacillales</taxon>
        <taxon>Streptococcaceae</taxon>
        <taxon>Floricoccus</taxon>
    </lineage>
</organism>
<sequence>MVTVFSKDNCMQCKMVKKWLNDKVIQYKEINVDENPEFIDQIKSMGFMALPVITKDDSIAFSGFRPAELAKL</sequence>
<dbReference type="EMBL" id="MKIQ01000028">
    <property type="protein sequence ID" value="OFI46336.1"/>
    <property type="molecule type" value="Genomic_DNA"/>
</dbReference>
<dbReference type="Pfam" id="PF00462">
    <property type="entry name" value="Glutaredoxin"/>
    <property type="match status" value="1"/>
</dbReference>
<comment type="caution">
    <text evidence="4">The sequence shown here is derived from an EMBL/GenBank/DDBJ whole genome shotgun (WGS) entry which is preliminary data.</text>
</comment>
<dbReference type="OrthoDB" id="9795531at2"/>
<proteinExistence type="predicted"/>
<gene>
    <name evidence="4" type="ORF">BG262_04795</name>
</gene>
<dbReference type="NCBIfam" id="TIGR02194">
    <property type="entry name" value="GlrX_NrdH"/>
    <property type="match status" value="1"/>
</dbReference>
<evidence type="ECO:0000259" key="3">
    <source>
        <dbReference type="Pfam" id="PF00462"/>
    </source>
</evidence>
<keyword evidence="5" id="KW-1185">Reference proteome</keyword>
<dbReference type="Gene3D" id="3.40.30.10">
    <property type="entry name" value="Glutaredoxin"/>
    <property type="match status" value="1"/>
</dbReference>
<evidence type="ECO:0000313" key="4">
    <source>
        <dbReference type="EMBL" id="OFI46336.1"/>
    </source>
</evidence>
<reference evidence="5" key="1">
    <citation type="submission" date="2016-09" db="EMBL/GenBank/DDBJ databases">
        <title>Draft genome sequence of a novel species of the family Streptococcaceae isolated from flowers.</title>
        <authorList>
            <person name="Chuah L.-O."/>
            <person name="Yap K.-P."/>
            <person name="Thong K.L."/>
            <person name="Liong M.T."/>
            <person name="Ahmad R."/>
            <person name="Rusul G."/>
        </authorList>
    </citation>
    <scope>NUCLEOTIDE SEQUENCE [LARGE SCALE GENOMIC DNA]</scope>
    <source>
        <strain evidence="5">HibF3</strain>
    </source>
</reference>
<dbReference type="InterPro" id="IPR002109">
    <property type="entry name" value="Glutaredoxin"/>
</dbReference>
<dbReference type="InterPro" id="IPR011909">
    <property type="entry name" value="GlrX_NrdH"/>
</dbReference>
<dbReference type="CDD" id="cd02976">
    <property type="entry name" value="NrdH"/>
    <property type="match status" value="1"/>
</dbReference>
<dbReference type="SUPFAM" id="SSF52833">
    <property type="entry name" value="Thioredoxin-like"/>
    <property type="match status" value="1"/>
</dbReference>
<comment type="function">
    <text evidence="1">Electron transport system for the ribonucleotide reductase system NrdEF.</text>
</comment>
<dbReference type="Proteomes" id="UP000177273">
    <property type="component" value="Unassembled WGS sequence"/>
</dbReference>
<dbReference type="RefSeq" id="WP_070788273.1">
    <property type="nucleotide sequence ID" value="NZ_CP075561.1"/>
</dbReference>